<organism evidence="4 5">
    <name type="scientific">Plebeiibacterium sediminum</name>
    <dbReference type="NCBI Taxonomy" id="2992112"/>
    <lineage>
        <taxon>Bacteria</taxon>
        <taxon>Pseudomonadati</taxon>
        <taxon>Bacteroidota</taxon>
        <taxon>Bacteroidia</taxon>
        <taxon>Marinilabiliales</taxon>
        <taxon>Marinilabiliaceae</taxon>
        <taxon>Plebeiibacterium</taxon>
    </lineage>
</organism>
<keyword evidence="1" id="KW-1133">Transmembrane helix</keyword>
<keyword evidence="1" id="KW-0472">Membrane</keyword>
<dbReference type="EMBL" id="JAPDPJ010000035">
    <property type="protein sequence ID" value="MCW3787703.1"/>
    <property type="molecule type" value="Genomic_DNA"/>
</dbReference>
<keyword evidence="5" id="KW-1185">Reference proteome</keyword>
<protein>
    <submittedName>
        <fullName evidence="4">FecR family protein</fullName>
    </submittedName>
</protein>
<dbReference type="GO" id="GO:0016989">
    <property type="term" value="F:sigma factor antagonist activity"/>
    <property type="evidence" value="ECO:0007669"/>
    <property type="project" value="TreeGrafter"/>
</dbReference>
<feature type="transmembrane region" description="Helical" evidence="1">
    <location>
        <begin position="84"/>
        <end position="103"/>
    </location>
</feature>
<dbReference type="PIRSF" id="PIRSF018266">
    <property type="entry name" value="FecR"/>
    <property type="match status" value="1"/>
</dbReference>
<keyword evidence="1" id="KW-0812">Transmembrane</keyword>
<feature type="domain" description="FecR protein" evidence="2">
    <location>
        <begin position="116"/>
        <end position="208"/>
    </location>
</feature>
<accession>A0AAE3M5Z2</accession>
<dbReference type="RefSeq" id="WP_301191267.1">
    <property type="nucleotide sequence ID" value="NZ_JAPDPJ010000035.1"/>
</dbReference>
<name>A0AAE3M5Z2_9BACT</name>
<dbReference type="Gene3D" id="2.60.120.1440">
    <property type="match status" value="1"/>
</dbReference>
<proteinExistence type="predicted"/>
<dbReference type="PANTHER" id="PTHR30273:SF2">
    <property type="entry name" value="PROTEIN FECR"/>
    <property type="match status" value="1"/>
</dbReference>
<reference evidence="4" key="1">
    <citation type="submission" date="2022-10" db="EMBL/GenBank/DDBJ databases">
        <authorList>
            <person name="Yu W.X."/>
        </authorList>
    </citation>
    <scope>NUCLEOTIDE SEQUENCE</scope>
    <source>
        <strain evidence="4">AAT</strain>
    </source>
</reference>
<dbReference type="InterPro" id="IPR032508">
    <property type="entry name" value="FecR_C"/>
</dbReference>
<evidence type="ECO:0000259" key="2">
    <source>
        <dbReference type="Pfam" id="PF04773"/>
    </source>
</evidence>
<dbReference type="Pfam" id="PF16344">
    <property type="entry name" value="FecR_C"/>
    <property type="match status" value="1"/>
</dbReference>
<dbReference type="Gene3D" id="3.55.50.30">
    <property type="match status" value="1"/>
</dbReference>
<dbReference type="PANTHER" id="PTHR30273">
    <property type="entry name" value="PERIPLASMIC SIGNAL SENSOR AND SIGMA FACTOR ACTIVATOR FECR-RELATED"/>
    <property type="match status" value="1"/>
</dbReference>
<feature type="domain" description="Protein FecR C-terminal" evidence="3">
    <location>
        <begin position="255"/>
        <end position="312"/>
    </location>
</feature>
<dbReference type="Pfam" id="PF04773">
    <property type="entry name" value="FecR"/>
    <property type="match status" value="1"/>
</dbReference>
<evidence type="ECO:0000313" key="5">
    <source>
        <dbReference type="Proteomes" id="UP001209229"/>
    </source>
</evidence>
<comment type="caution">
    <text evidence="4">The sequence shown here is derived from an EMBL/GenBank/DDBJ whole genome shotgun (WGS) entry which is preliminary data.</text>
</comment>
<dbReference type="InterPro" id="IPR012373">
    <property type="entry name" value="Ferrdict_sens_TM"/>
</dbReference>
<gene>
    <name evidence="4" type="ORF">OM075_14600</name>
</gene>
<evidence type="ECO:0000313" key="4">
    <source>
        <dbReference type="EMBL" id="MCW3787703.1"/>
    </source>
</evidence>
<dbReference type="AlphaFoldDB" id="A0AAE3M5Z2"/>
<evidence type="ECO:0000259" key="3">
    <source>
        <dbReference type="Pfam" id="PF16344"/>
    </source>
</evidence>
<dbReference type="Proteomes" id="UP001209229">
    <property type="component" value="Unassembled WGS sequence"/>
</dbReference>
<dbReference type="InterPro" id="IPR006860">
    <property type="entry name" value="FecR"/>
</dbReference>
<evidence type="ECO:0000256" key="1">
    <source>
        <dbReference type="SAM" id="Phobius"/>
    </source>
</evidence>
<sequence>MKKYNEHINWNLAGKIISGEASISEQDEFSNWLRKDNHNVMWSQIQNEIEQAEFVLTKEKIDINKAWQKVQIKTTRKKQSLNKYYVYSALAASILIIIGIFLFNPFIKNYNNFASIETHSAIEQLQLADGTFVDINRNSEFKYPELFKSKERTVNLKGEAFFNVAKDQEHPFIIKTKNIKIKVLGTSFNVKDYPEIAISEVTVKTGIVEVSALNDTARKVLLHVGEKATYNSQRNELIKSNNNNRNFMAWKTQEITFKKDKLINAIELLEDVYNIDIENKTPIDSATEITATFEKNTIDFILNTINKSHNLDLDYTIRE</sequence>